<evidence type="ECO:0000313" key="2">
    <source>
        <dbReference type="Proteomes" id="UP000001300"/>
    </source>
</evidence>
<dbReference type="InParanoid" id="Q6CBQ2"/>
<proteinExistence type="predicted"/>
<dbReference type="Proteomes" id="UP000001300">
    <property type="component" value="Chromosome C"/>
</dbReference>
<sequence>MRVCWFSCWRSSKEKSIALSTAEAEYMALSEGTKTVMWLTEVYEDFGIATLHESQSY</sequence>
<dbReference type="EMBL" id="CR382129">
    <property type="protein sequence ID" value="CAG82230.1"/>
    <property type="molecule type" value="Genomic_DNA"/>
</dbReference>
<keyword evidence="2" id="KW-1185">Reference proteome</keyword>
<dbReference type="HOGENOM" id="CLU_2998231_0_0_1"/>
<gene>
    <name evidence="1" type="ORF">YALI0_C16599g</name>
</gene>
<evidence type="ECO:0000313" key="1">
    <source>
        <dbReference type="EMBL" id="CAG82230.1"/>
    </source>
</evidence>
<name>Q6CBQ2_YARLI</name>
<dbReference type="AlphaFoldDB" id="Q6CBQ2"/>
<reference evidence="1 2" key="1">
    <citation type="journal article" date="2004" name="Nature">
        <title>Genome evolution in yeasts.</title>
        <authorList>
            <consortium name="Genolevures"/>
            <person name="Dujon B."/>
            <person name="Sherman D."/>
            <person name="Fischer G."/>
            <person name="Durrens P."/>
            <person name="Casaregola S."/>
            <person name="Lafontaine I."/>
            <person name="de Montigny J."/>
            <person name="Marck C."/>
            <person name="Neuveglise C."/>
            <person name="Talla E."/>
            <person name="Goffard N."/>
            <person name="Frangeul L."/>
            <person name="Aigle M."/>
            <person name="Anthouard V."/>
            <person name="Babour A."/>
            <person name="Barbe V."/>
            <person name="Barnay S."/>
            <person name="Blanchin S."/>
            <person name="Beckerich J.M."/>
            <person name="Beyne E."/>
            <person name="Bleykasten C."/>
            <person name="Boisrame A."/>
            <person name="Boyer J."/>
            <person name="Cattolico L."/>
            <person name="Confanioleri F."/>
            <person name="de Daruvar A."/>
            <person name="Despons L."/>
            <person name="Fabre E."/>
            <person name="Fairhead C."/>
            <person name="Ferry-Dumazet H."/>
            <person name="Groppi A."/>
            <person name="Hantraye F."/>
            <person name="Hennequin C."/>
            <person name="Jauniaux N."/>
            <person name="Joyet P."/>
            <person name="Kachouri R."/>
            <person name="Kerrest A."/>
            <person name="Koszul R."/>
            <person name="Lemaire M."/>
            <person name="Lesur I."/>
            <person name="Ma L."/>
            <person name="Muller H."/>
            <person name="Nicaud J.M."/>
            <person name="Nikolski M."/>
            <person name="Oztas S."/>
            <person name="Ozier-Kalogeropoulos O."/>
            <person name="Pellenz S."/>
            <person name="Potier S."/>
            <person name="Richard G.F."/>
            <person name="Straub M.L."/>
            <person name="Suleau A."/>
            <person name="Swennene D."/>
            <person name="Tekaia F."/>
            <person name="Wesolowski-Louvel M."/>
            <person name="Westhof E."/>
            <person name="Wirth B."/>
            <person name="Zeniou-Meyer M."/>
            <person name="Zivanovic I."/>
            <person name="Bolotin-Fukuhara M."/>
            <person name="Thierry A."/>
            <person name="Bouchier C."/>
            <person name="Caudron B."/>
            <person name="Scarpelli C."/>
            <person name="Gaillardin C."/>
            <person name="Weissenbach J."/>
            <person name="Wincker P."/>
            <person name="Souciet J.L."/>
        </authorList>
    </citation>
    <scope>NUCLEOTIDE SEQUENCE [LARGE SCALE GENOMIC DNA]</scope>
    <source>
        <strain evidence="2">CLIB 122 / E 150</strain>
    </source>
</reference>
<dbReference type="OrthoDB" id="5423336at2759"/>
<accession>Q6CBQ2</accession>
<protein>
    <submittedName>
        <fullName evidence="1">YALI0C16599p</fullName>
    </submittedName>
</protein>
<dbReference type="VEuPathDB" id="FungiDB:YALI0_C16599g"/>
<organism evidence="1 2">
    <name type="scientific">Yarrowia lipolytica (strain CLIB 122 / E 150)</name>
    <name type="common">Yeast</name>
    <name type="synonym">Candida lipolytica</name>
    <dbReference type="NCBI Taxonomy" id="284591"/>
    <lineage>
        <taxon>Eukaryota</taxon>
        <taxon>Fungi</taxon>
        <taxon>Dikarya</taxon>
        <taxon>Ascomycota</taxon>
        <taxon>Saccharomycotina</taxon>
        <taxon>Dipodascomycetes</taxon>
        <taxon>Dipodascales</taxon>
        <taxon>Dipodascales incertae sedis</taxon>
        <taxon>Yarrowia</taxon>
    </lineage>
</organism>